<evidence type="ECO:0000259" key="1">
    <source>
        <dbReference type="Pfam" id="PF00989"/>
    </source>
</evidence>
<reference evidence="2 4" key="1">
    <citation type="submission" date="2018-12" db="EMBL/GenBank/DDBJ databases">
        <title>Whole genome sequence of a Pandoraea apista isolate from a patient with cystic fibrosis.</title>
        <authorList>
            <person name="Kenna D.T."/>
            <person name="Turton J.F."/>
        </authorList>
    </citation>
    <scope>NUCLEOTIDE SEQUENCE [LARGE SCALE GENOMIC DNA]</scope>
    <source>
        <strain evidence="2 4">Pa13324</strain>
    </source>
</reference>
<sequence>MLRGGSVDSEFENVPITALEKLDAQGLDALPFGVIGFTSDAIVTTYNATESRNAGLSPQRVLGKHFFEEVAPCMNNFMVAQRFDDMVELDDIIPYVLTLRMRPTPVRLRLLKTPICATRFVLIERRTNN</sequence>
<feature type="domain" description="PAS fold" evidence="1">
    <location>
        <begin position="26"/>
        <end position="75"/>
    </location>
</feature>
<reference evidence="3 5" key="2">
    <citation type="submission" date="2019-08" db="EMBL/GenBank/DDBJ databases">
        <authorList>
            <person name="Peeters C."/>
        </authorList>
    </citation>
    <scope>NUCLEOTIDE SEQUENCE [LARGE SCALE GENOMIC DNA]</scope>
    <source>
        <strain evidence="3 5">LMG 18089</strain>
    </source>
</reference>
<accession>A0A0G4JMX2</accession>
<dbReference type="GO" id="GO:0006355">
    <property type="term" value="P:regulation of DNA-templated transcription"/>
    <property type="evidence" value="ECO:0007669"/>
    <property type="project" value="InterPro"/>
</dbReference>
<dbReference type="Pfam" id="PF00989">
    <property type="entry name" value="PAS"/>
    <property type="match status" value="1"/>
</dbReference>
<dbReference type="AlphaFoldDB" id="A0A0G4JMX2"/>
<evidence type="ECO:0000313" key="3">
    <source>
        <dbReference type="EMBL" id="VVG73812.1"/>
    </source>
</evidence>
<dbReference type="InterPro" id="IPR013767">
    <property type="entry name" value="PAS_fold"/>
</dbReference>
<dbReference type="OrthoDB" id="8564681at2"/>
<evidence type="ECO:0000313" key="4">
    <source>
        <dbReference type="Proteomes" id="UP000270216"/>
    </source>
</evidence>
<organism evidence="3 5">
    <name type="scientific">Pandoraea apista</name>
    <dbReference type="NCBI Taxonomy" id="93218"/>
    <lineage>
        <taxon>Bacteria</taxon>
        <taxon>Pseudomonadati</taxon>
        <taxon>Pseudomonadota</taxon>
        <taxon>Betaproteobacteria</taxon>
        <taxon>Burkholderiales</taxon>
        <taxon>Burkholderiaceae</taxon>
        <taxon>Pandoraea</taxon>
    </lineage>
</organism>
<dbReference type="Proteomes" id="UP000270216">
    <property type="component" value="Unassembled WGS sequence"/>
</dbReference>
<dbReference type="EMBL" id="CABPSX010000013">
    <property type="protein sequence ID" value="VVG73812.1"/>
    <property type="molecule type" value="Genomic_DNA"/>
</dbReference>
<proteinExistence type="predicted"/>
<evidence type="ECO:0000313" key="2">
    <source>
        <dbReference type="EMBL" id="RSK81179.1"/>
    </source>
</evidence>
<dbReference type="SUPFAM" id="SSF55785">
    <property type="entry name" value="PYP-like sensor domain (PAS domain)"/>
    <property type="match status" value="1"/>
</dbReference>
<dbReference type="Proteomes" id="UP000364291">
    <property type="component" value="Unassembled WGS sequence"/>
</dbReference>
<protein>
    <submittedName>
        <fullName evidence="3">Phosphonate transporter</fullName>
    </submittedName>
</protein>
<dbReference type="STRING" id="93218.XM39_24610"/>
<dbReference type="Gene3D" id="3.30.450.20">
    <property type="entry name" value="PAS domain"/>
    <property type="match status" value="1"/>
</dbReference>
<name>A0A0G4JMX2_9BURK</name>
<dbReference type="InterPro" id="IPR035965">
    <property type="entry name" value="PAS-like_dom_sf"/>
</dbReference>
<gene>
    <name evidence="2" type="ORF">EJE83_12140</name>
    <name evidence="3" type="ORF">PAP18089_04821</name>
</gene>
<dbReference type="EMBL" id="RWHX01000018">
    <property type="protein sequence ID" value="RSK81179.1"/>
    <property type="molecule type" value="Genomic_DNA"/>
</dbReference>
<evidence type="ECO:0000313" key="5">
    <source>
        <dbReference type="Proteomes" id="UP000364291"/>
    </source>
</evidence>
<keyword evidence="4" id="KW-1185">Reference proteome</keyword>